<protein>
    <submittedName>
        <fullName evidence="2">Metal-dependent hydrolase, endonuclease/exonuclease/phosphatase family</fullName>
    </submittedName>
</protein>
<evidence type="ECO:0000313" key="3">
    <source>
        <dbReference type="Proteomes" id="UP000198611"/>
    </source>
</evidence>
<proteinExistence type="predicted"/>
<dbReference type="Pfam" id="PF03372">
    <property type="entry name" value="Exo_endo_phos"/>
    <property type="match status" value="1"/>
</dbReference>
<dbReference type="InterPro" id="IPR051916">
    <property type="entry name" value="GPI-anchor_lipid_remodeler"/>
</dbReference>
<keyword evidence="2" id="KW-0269">Exonuclease</keyword>
<dbReference type="InterPro" id="IPR036691">
    <property type="entry name" value="Endo/exonu/phosph_ase_sf"/>
</dbReference>
<dbReference type="RefSeq" id="WP_093428107.1">
    <property type="nucleotide sequence ID" value="NZ_FOMJ01000004.1"/>
</dbReference>
<dbReference type="GO" id="GO:0016020">
    <property type="term" value="C:membrane"/>
    <property type="evidence" value="ECO:0007669"/>
    <property type="project" value="GOC"/>
</dbReference>
<keyword evidence="2" id="KW-0255">Endonuclease</keyword>
<dbReference type="OrthoDB" id="5293344at2"/>
<dbReference type="PANTHER" id="PTHR14859">
    <property type="entry name" value="CALCOFLUOR WHITE HYPERSENSITIVE PROTEIN PRECURSOR"/>
    <property type="match status" value="1"/>
</dbReference>
<reference evidence="2 3" key="1">
    <citation type="submission" date="2016-10" db="EMBL/GenBank/DDBJ databases">
        <authorList>
            <person name="de Groot N.N."/>
        </authorList>
    </citation>
    <scope>NUCLEOTIDE SEQUENCE [LARGE SCALE GENOMIC DNA]</scope>
    <source>
        <strain evidence="2 3">HL3</strain>
    </source>
</reference>
<dbReference type="InterPro" id="IPR005135">
    <property type="entry name" value="Endo/exonuclease/phosphatase"/>
</dbReference>
<feature type="domain" description="Endonuclease/exonuclease/phosphatase" evidence="1">
    <location>
        <begin position="24"/>
        <end position="252"/>
    </location>
</feature>
<keyword evidence="2" id="KW-0540">Nuclease</keyword>
<organism evidence="2 3">
    <name type="scientific">Thiohalospira halophila DSM 15071</name>
    <dbReference type="NCBI Taxonomy" id="1123397"/>
    <lineage>
        <taxon>Bacteria</taxon>
        <taxon>Pseudomonadati</taxon>
        <taxon>Pseudomonadota</taxon>
        <taxon>Gammaproteobacteria</taxon>
        <taxon>Thiohalospirales</taxon>
        <taxon>Thiohalospiraceae</taxon>
        <taxon>Thiohalospira</taxon>
    </lineage>
</organism>
<gene>
    <name evidence="2" type="ORF">SAMN05660831_01459</name>
</gene>
<keyword evidence="3" id="KW-1185">Reference proteome</keyword>
<dbReference type="Proteomes" id="UP000198611">
    <property type="component" value="Unassembled WGS sequence"/>
</dbReference>
<accession>A0A1I1RMS5</accession>
<dbReference type="AlphaFoldDB" id="A0A1I1RMS5"/>
<dbReference type="EMBL" id="FOMJ01000004">
    <property type="protein sequence ID" value="SFD33608.1"/>
    <property type="molecule type" value="Genomic_DNA"/>
</dbReference>
<dbReference type="GO" id="GO:0004527">
    <property type="term" value="F:exonuclease activity"/>
    <property type="evidence" value="ECO:0007669"/>
    <property type="project" value="UniProtKB-KW"/>
</dbReference>
<evidence type="ECO:0000313" key="2">
    <source>
        <dbReference type="EMBL" id="SFD33608.1"/>
    </source>
</evidence>
<dbReference type="STRING" id="1123397.SAMN05660831_01459"/>
<name>A0A1I1RMS5_9GAMM</name>
<sequence length="270" mass="30399">MSDTAVTLGGARETASGGSILRLLSYNIQVGIRTRRARQYLTNSWKHVLPHANRFENLDRVAQVLRGYDIVGLQEVDAGSLRSNFVNLTEYLATQAGFPYWHHRVNRRIGRFAQHASGLLSRVAPAELREYGLPGLIPGRGVTLARYGRREHALVVLNIHLSLSRRARQSQLARVAEIIAEYPHAVVMGDMNCAPDSPELRELFRRTNLREPLEAFATFPSWQPQRNIDHILVTEELAVTRAEVLSHSYSDHLPISMDVRVPEEIGLVSL</sequence>
<keyword evidence="2" id="KW-0378">Hydrolase</keyword>
<dbReference type="GO" id="GO:0006506">
    <property type="term" value="P:GPI anchor biosynthetic process"/>
    <property type="evidence" value="ECO:0007669"/>
    <property type="project" value="TreeGrafter"/>
</dbReference>
<evidence type="ECO:0000259" key="1">
    <source>
        <dbReference type="Pfam" id="PF03372"/>
    </source>
</evidence>
<dbReference type="Gene3D" id="3.60.10.10">
    <property type="entry name" value="Endonuclease/exonuclease/phosphatase"/>
    <property type="match status" value="1"/>
</dbReference>
<dbReference type="SUPFAM" id="SSF56219">
    <property type="entry name" value="DNase I-like"/>
    <property type="match status" value="1"/>
</dbReference>
<dbReference type="GO" id="GO:0004519">
    <property type="term" value="F:endonuclease activity"/>
    <property type="evidence" value="ECO:0007669"/>
    <property type="project" value="UniProtKB-KW"/>
</dbReference>
<dbReference type="PANTHER" id="PTHR14859:SF15">
    <property type="entry name" value="ENDONUCLEASE_EXONUCLEASE_PHOSPHATASE DOMAIN-CONTAINING PROTEIN"/>
    <property type="match status" value="1"/>
</dbReference>